<name>A0AA41D7U5_9BACT</name>
<proteinExistence type="predicted"/>
<accession>A0AA41D7U5</accession>
<feature type="chain" id="PRO_5041283630" evidence="1">
    <location>
        <begin position="23"/>
        <end position="377"/>
    </location>
</feature>
<gene>
    <name evidence="3" type="ORF">H6D15_07305</name>
</gene>
<dbReference type="RefSeq" id="WP_021847529.1">
    <property type="nucleotide sequence ID" value="NZ_JAAZTS010000009.1"/>
</dbReference>
<evidence type="ECO:0000256" key="1">
    <source>
        <dbReference type="SAM" id="SignalP"/>
    </source>
</evidence>
<dbReference type="EMBL" id="JACJMO010000008">
    <property type="protein sequence ID" value="MBM6857403.1"/>
    <property type="molecule type" value="Genomic_DNA"/>
</dbReference>
<dbReference type="Gene3D" id="3.30.530.80">
    <property type="match status" value="1"/>
</dbReference>
<protein>
    <submittedName>
        <fullName evidence="3">DUF4468 domain-containing protein</fullName>
    </submittedName>
</protein>
<keyword evidence="1" id="KW-0732">Signal</keyword>
<feature type="domain" description="DUF4468" evidence="2">
    <location>
        <begin position="44"/>
        <end position="134"/>
    </location>
</feature>
<evidence type="ECO:0000313" key="3">
    <source>
        <dbReference type="EMBL" id="MBM6857403.1"/>
    </source>
</evidence>
<dbReference type="InterPro" id="IPR027823">
    <property type="entry name" value="DUF4468"/>
</dbReference>
<evidence type="ECO:0000259" key="2">
    <source>
        <dbReference type="Pfam" id="PF14730"/>
    </source>
</evidence>
<reference evidence="3 4" key="1">
    <citation type="journal article" date="2021" name="Sci. Rep.">
        <title>The distribution of antibiotic resistance genes in chicken gut microbiota commensals.</title>
        <authorList>
            <person name="Juricova H."/>
            <person name="Matiasovicova J."/>
            <person name="Kubasova T."/>
            <person name="Cejkova D."/>
            <person name="Rychlik I."/>
        </authorList>
    </citation>
    <scope>NUCLEOTIDE SEQUENCE [LARGE SCALE GENOMIC DNA]</scope>
    <source>
        <strain evidence="3 4">An421</strain>
    </source>
</reference>
<keyword evidence="4" id="KW-1185">Reference proteome</keyword>
<dbReference type="Pfam" id="PF14730">
    <property type="entry name" value="DUF4468"/>
    <property type="match status" value="1"/>
</dbReference>
<feature type="signal peptide" evidence="1">
    <location>
        <begin position="1"/>
        <end position="22"/>
    </location>
</feature>
<dbReference type="Proteomes" id="UP000698924">
    <property type="component" value="Unassembled WGS sequence"/>
</dbReference>
<dbReference type="CDD" id="cd12190">
    <property type="entry name" value="Bacova_04320_like"/>
    <property type="match status" value="1"/>
</dbReference>
<organism evidence="3 4">
    <name type="scientific">Caecibacteroides pullorum</name>
    <dbReference type="NCBI Taxonomy" id="2725562"/>
    <lineage>
        <taxon>Bacteria</taxon>
        <taxon>Pseudomonadati</taxon>
        <taxon>Bacteroidota</taxon>
        <taxon>Bacteroidia</taxon>
        <taxon>Bacteroidales</taxon>
        <taxon>Bacteroidaceae</taxon>
        <taxon>Caecibacteroides</taxon>
    </lineage>
</organism>
<evidence type="ECO:0000313" key="4">
    <source>
        <dbReference type="Proteomes" id="UP000698924"/>
    </source>
</evidence>
<sequence length="377" mass="42172">MKKLTKLLFIVLCLCLPTVLQAQKRDDSKYLAGAVPEEDGKVVFSKEFSIPGMSQDEIFERMQKWMDLRLKKNQNETSRVVYTNKEKGQVIGIGEEWLVFSSSALSLDRTLINYQLSAFCQPEKCEFRIEKIRYTYREGRDQEKYVAEKWITDDYALNKSQTKLVLGLAKWRRKTVDFADELCKEATQALSVANIDQIVVLTDEEVEEAKEKKESKAIVNSGTTVINTKQQPVAQQAETPVVAPAAQPVVEQTPAPSSQQSAYKEVAPDQLPANAIQIGAGKLVIVIGTDAFNMTMMTANAGGSLGKMSGKAVIYTFLSPDQPHEQLDQAATYTVRFYPNGQQEPSVVLECKKLPSQEPLEGQPRMYIGEIVKAQMK</sequence>
<comment type="caution">
    <text evidence="3">The sequence shown here is derived from an EMBL/GenBank/DDBJ whole genome shotgun (WGS) entry which is preliminary data.</text>
</comment>
<dbReference type="AlphaFoldDB" id="A0AA41D7U5"/>